<dbReference type="PANTHER" id="PTHR47452:SF2">
    <property type="entry name" value="GLYCOSYLTRANSFERASE"/>
    <property type="match status" value="1"/>
</dbReference>
<dbReference type="Pfam" id="PF11380">
    <property type="entry name" value="Stealth_CR2"/>
    <property type="match status" value="1"/>
</dbReference>
<evidence type="ECO:0000313" key="3">
    <source>
        <dbReference type="Proteomes" id="UP000695562"/>
    </source>
</evidence>
<organism evidence="2 3">
    <name type="scientific">Polysphondylium violaceum</name>
    <dbReference type="NCBI Taxonomy" id="133409"/>
    <lineage>
        <taxon>Eukaryota</taxon>
        <taxon>Amoebozoa</taxon>
        <taxon>Evosea</taxon>
        <taxon>Eumycetozoa</taxon>
        <taxon>Dictyostelia</taxon>
        <taxon>Dictyosteliales</taxon>
        <taxon>Dictyosteliaceae</taxon>
        <taxon>Polysphondylium</taxon>
    </lineage>
</organism>
<feature type="domain" description="Stealth protein CR2 conserved region 2" evidence="1">
    <location>
        <begin position="120"/>
        <end position="227"/>
    </location>
</feature>
<dbReference type="PANTHER" id="PTHR47452">
    <property type="entry name" value="PUTATIVE-RELATED"/>
    <property type="match status" value="1"/>
</dbReference>
<evidence type="ECO:0000313" key="2">
    <source>
        <dbReference type="EMBL" id="KAF2073051.1"/>
    </source>
</evidence>
<dbReference type="InterPro" id="IPR021520">
    <property type="entry name" value="Stealth_CR2"/>
</dbReference>
<name>A0A8J4US18_9MYCE</name>
<proteinExistence type="predicted"/>
<evidence type="ECO:0000259" key="1">
    <source>
        <dbReference type="Pfam" id="PF11380"/>
    </source>
</evidence>
<dbReference type="EMBL" id="AJWJ01000230">
    <property type="protein sequence ID" value="KAF2073051.1"/>
    <property type="molecule type" value="Genomic_DNA"/>
</dbReference>
<dbReference type="GO" id="GO:0016772">
    <property type="term" value="F:transferase activity, transferring phosphorus-containing groups"/>
    <property type="evidence" value="ECO:0007669"/>
    <property type="project" value="InterPro"/>
</dbReference>
<accession>A0A8J4US18</accession>
<protein>
    <recommendedName>
        <fullName evidence="1">Stealth protein CR2 conserved region 2 domain-containing protein</fullName>
    </recommendedName>
</protein>
<dbReference type="Proteomes" id="UP000695562">
    <property type="component" value="Unassembled WGS sequence"/>
</dbReference>
<gene>
    <name evidence="2" type="ORF">CYY_005634</name>
</gene>
<sequence>MIRVKDIRVKIRYLFLGLVLFLSIFFYQSSSFIPTFQDKYYQTNDFGRVKLQRLSTSSSLLQTTTITSNTRYQINQDEILNRECQYIDAVYIWLDESDSNYLKKRKEEGFELDRNNTNDYRQLDQLKYSLRSLDTYAPWIQNIWIISDDQIPSWYHSNENNQKLQFISLEVLYSNRSHLPTFNRLSIESNLYNLPEQVSNCFLYFNENVVLKSPVNPTDFFDENFNQVLFESDNVFESTLYDNLIEKGTIDDFYKSLLVSGRLLDKAWVSDNDNKDNRIHLFNSVIERGVYTFNRKILIEMSNELDQQLQQISSQKVKLSTTDIHIPFIYNQYVKKLSSNSNNNNSNNSKYQYKVTNGFNFYGELSELSTLQDAKETESKVLCLNNNLNPLDEFYNQDVEQILKYYNSIFVDPSPWEK</sequence>
<dbReference type="OrthoDB" id="24921at2759"/>
<reference evidence="2" key="1">
    <citation type="submission" date="2020-01" db="EMBL/GenBank/DDBJ databases">
        <title>Development of genomics and gene disruption for Polysphondylium violaceum indicates a role for the polyketide synthase stlB in stalk morphogenesis.</title>
        <authorList>
            <person name="Narita B."/>
            <person name="Kawabe Y."/>
            <person name="Kin K."/>
            <person name="Saito T."/>
            <person name="Gibbs R."/>
            <person name="Kuspa A."/>
            <person name="Muzny D."/>
            <person name="Queller D."/>
            <person name="Richards S."/>
            <person name="Strassman J."/>
            <person name="Sucgang R."/>
            <person name="Worley K."/>
            <person name="Schaap P."/>
        </authorList>
    </citation>
    <scope>NUCLEOTIDE SEQUENCE</scope>
    <source>
        <strain evidence="2">QSvi11</strain>
    </source>
</reference>
<dbReference type="AlphaFoldDB" id="A0A8J4US18"/>
<keyword evidence="3" id="KW-1185">Reference proteome</keyword>
<dbReference type="InterPro" id="IPR053362">
    <property type="entry name" value="RPS_phosphotransferase_WefF"/>
</dbReference>
<comment type="caution">
    <text evidence="2">The sequence shown here is derived from an EMBL/GenBank/DDBJ whole genome shotgun (WGS) entry which is preliminary data.</text>
</comment>